<evidence type="ECO:0000313" key="3">
    <source>
        <dbReference type="EMBL" id="MFC0865926.1"/>
    </source>
</evidence>
<feature type="chain" id="PRO_5046319707" evidence="1">
    <location>
        <begin position="29"/>
        <end position="329"/>
    </location>
</feature>
<evidence type="ECO:0000313" key="4">
    <source>
        <dbReference type="Proteomes" id="UP001589870"/>
    </source>
</evidence>
<organism evidence="3 4">
    <name type="scientific">Sphaerimonospora cavernae</name>
    <dbReference type="NCBI Taxonomy" id="1740611"/>
    <lineage>
        <taxon>Bacteria</taxon>
        <taxon>Bacillati</taxon>
        <taxon>Actinomycetota</taxon>
        <taxon>Actinomycetes</taxon>
        <taxon>Streptosporangiales</taxon>
        <taxon>Streptosporangiaceae</taxon>
        <taxon>Sphaerimonospora</taxon>
    </lineage>
</organism>
<dbReference type="RefSeq" id="WP_394303928.1">
    <property type="nucleotide sequence ID" value="NZ_JBHMQT010000059.1"/>
</dbReference>
<dbReference type="EMBL" id="JBHMQT010000059">
    <property type="protein sequence ID" value="MFC0865926.1"/>
    <property type="molecule type" value="Genomic_DNA"/>
</dbReference>
<dbReference type="CDD" id="cd13643">
    <property type="entry name" value="PBP2_BCP_2"/>
    <property type="match status" value="1"/>
</dbReference>
<evidence type="ECO:0000259" key="2">
    <source>
        <dbReference type="Pfam" id="PF04069"/>
    </source>
</evidence>
<name>A0ABV6UCK0_9ACTN</name>
<keyword evidence="4" id="KW-1185">Reference proteome</keyword>
<dbReference type="InterPro" id="IPR007210">
    <property type="entry name" value="ABC_Gly_betaine_transp_sub-bd"/>
</dbReference>
<gene>
    <name evidence="3" type="ORF">ACFHYQ_26860</name>
</gene>
<dbReference type="Proteomes" id="UP001589870">
    <property type="component" value="Unassembled WGS sequence"/>
</dbReference>
<dbReference type="Pfam" id="PF04069">
    <property type="entry name" value="OpuAC"/>
    <property type="match status" value="1"/>
</dbReference>
<dbReference type="PROSITE" id="PS51257">
    <property type="entry name" value="PROKAR_LIPOPROTEIN"/>
    <property type="match status" value="1"/>
</dbReference>
<dbReference type="SUPFAM" id="SSF53850">
    <property type="entry name" value="Periplasmic binding protein-like II"/>
    <property type="match status" value="1"/>
</dbReference>
<sequence>MAVSRMAGLRVSALVAGAGLLLSACGGAKVGETTDAQASGGGQSGCGTFNLAVNPWVGYEANAAVIAHVAEKELGCKVVKKDLKEEVAWQGFGTGEVDAIVENWGHEDLKKKYIEEQQVAVELGETGNKGVIGWFVPPWMAEKYPDITDWKNLNKYADLFKTSESGGKGQLLDGDPSFVTNDEALVKNLKLDFKVVYAGSEAALITAFRQAEKQKTPLIGYFYDPQWFMSEVKLVKVDLPEWTEGCDADAAKVNCDYPVYDLDKIASKKFADSGSPAYELVKNFTWTNDDQNTVSKYISEDKMTAEQAAEKWVNDNPDKVKAWLPAAAG</sequence>
<feature type="signal peptide" evidence="1">
    <location>
        <begin position="1"/>
        <end position="28"/>
    </location>
</feature>
<feature type="domain" description="ABC-type glycine betaine transport system substrate-binding" evidence="2">
    <location>
        <begin position="50"/>
        <end position="314"/>
    </location>
</feature>
<protein>
    <submittedName>
        <fullName evidence="3">ABC transporter substrate-binding protein</fullName>
    </submittedName>
</protein>
<dbReference type="Gene3D" id="3.40.190.100">
    <property type="entry name" value="Glycine betaine-binding periplasmic protein, domain 2"/>
    <property type="match status" value="1"/>
</dbReference>
<accession>A0ABV6UCK0</accession>
<comment type="caution">
    <text evidence="3">The sequence shown here is derived from an EMBL/GenBank/DDBJ whole genome shotgun (WGS) entry which is preliminary data.</text>
</comment>
<proteinExistence type="predicted"/>
<reference evidence="3 4" key="1">
    <citation type="submission" date="2024-09" db="EMBL/GenBank/DDBJ databases">
        <authorList>
            <person name="Sun Q."/>
            <person name="Mori K."/>
        </authorList>
    </citation>
    <scope>NUCLEOTIDE SEQUENCE [LARGE SCALE GENOMIC DNA]</scope>
    <source>
        <strain evidence="3 4">TBRC 1851</strain>
    </source>
</reference>
<dbReference type="Gene3D" id="3.10.105.10">
    <property type="entry name" value="Dipeptide-binding Protein, Domain 3"/>
    <property type="match status" value="1"/>
</dbReference>
<evidence type="ECO:0000256" key="1">
    <source>
        <dbReference type="SAM" id="SignalP"/>
    </source>
</evidence>
<keyword evidence="1" id="KW-0732">Signal</keyword>
<dbReference type="Gene3D" id="3.40.190.10">
    <property type="entry name" value="Periplasmic binding protein-like II"/>
    <property type="match status" value="1"/>
</dbReference>